<dbReference type="InterPro" id="IPR002763">
    <property type="entry name" value="DUF72"/>
</dbReference>
<dbReference type="SUPFAM" id="SSF117396">
    <property type="entry name" value="TM1631-like"/>
    <property type="match status" value="1"/>
</dbReference>
<reference evidence="1 2" key="1">
    <citation type="submission" date="2017-05" db="EMBL/GenBank/DDBJ databases">
        <title>Complete and WGS of Bordetella genogroups.</title>
        <authorList>
            <person name="Spilker T."/>
            <person name="LiPuma J."/>
        </authorList>
    </citation>
    <scope>NUCLEOTIDE SEQUENCE [LARGE SCALE GENOMIC DNA]</scope>
    <source>
        <strain evidence="1 2">AU17610</strain>
    </source>
</reference>
<dbReference type="Gene3D" id="3.20.20.410">
    <property type="entry name" value="Protein of unknown function UPF0759"/>
    <property type="match status" value="1"/>
</dbReference>
<dbReference type="InterPro" id="IPR036520">
    <property type="entry name" value="UPF0759_sf"/>
</dbReference>
<sequence>MSARILTGTASWTDPTLLACGRFYPPEARDAASRLRFYASRFGLVEADASFYALADPAVSHTWTQRTPPGFVFNMKAFRLFTGHATPAAALPRDMRRDLGLDDAPDSAVLYDNQVPPEWLAEIWNRQLMALEPLRQADRLGALHLQFAPWVRRDARGMARVRAAIRHAREVPTTVEFRHRSWFDGAHATRETLAFERDLGVVHTVVDAPQGFDNTVPAVWETTSDALALVRLHGRNAASWNTRAGASSSRFQYEYTPEEIADLARRIAALAERSGQTHVVLNTNYQDQGVTNAANLNRALGLV</sequence>
<dbReference type="EMBL" id="NEVL01000004">
    <property type="protein sequence ID" value="OZI32941.1"/>
    <property type="molecule type" value="Genomic_DNA"/>
</dbReference>
<organism evidence="1 2">
    <name type="scientific">Bordetella genomosp. 1</name>
    <dbReference type="NCBI Taxonomy" id="1395607"/>
    <lineage>
        <taxon>Bacteria</taxon>
        <taxon>Pseudomonadati</taxon>
        <taxon>Pseudomonadota</taxon>
        <taxon>Betaproteobacteria</taxon>
        <taxon>Burkholderiales</taxon>
        <taxon>Alcaligenaceae</taxon>
        <taxon>Bordetella</taxon>
    </lineage>
</organism>
<protein>
    <recommendedName>
        <fullName evidence="3">DUF72 domain-containing protein</fullName>
    </recommendedName>
</protein>
<name>A0A261S744_9BORD</name>
<dbReference type="PANTHER" id="PTHR30348:SF13">
    <property type="entry name" value="UPF0759 PROTEIN YUNF"/>
    <property type="match status" value="1"/>
</dbReference>
<evidence type="ECO:0000313" key="1">
    <source>
        <dbReference type="EMBL" id="OZI32941.1"/>
    </source>
</evidence>
<evidence type="ECO:0008006" key="3">
    <source>
        <dbReference type="Google" id="ProtNLM"/>
    </source>
</evidence>
<evidence type="ECO:0000313" key="2">
    <source>
        <dbReference type="Proteomes" id="UP000217005"/>
    </source>
</evidence>
<gene>
    <name evidence="1" type="ORF">CEG14_18875</name>
</gene>
<dbReference type="Proteomes" id="UP000217005">
    <property type="component" value="Unassembled WGS sequence"/>
</dbReference>
<dbReference type="OrthoDB" id="9780310at2"/>
<proteinExistence type="predicted"/>
<dbReference type="PANTHER" id="PTHR30348">
    <property type="entry name" value="UNCHARACTERIZED PROTEIN YECE"/>
    <property type="match status" value="1"/>
</dbReference>
<dbReference type="RefSeq" id="WP_094827936.1">
    <property type="nucleotide sequence ID" value="NZ_NEVL01000004.1"/>
</dbReference>
<dbReference type="AlphaFoldDB" id="A0A261S744"/>
<dbReference type="Pfam" id="PF01904">
    <property type="entry name" value="DUF72"/>
    <property type="match status" value="1"/>
</dbReference>
<comment type="caution">
    <text evidence="1">The sequence shown here is derived from an EMBL/GenBank/DDBJ whole genome shotgun (WGS) entry which is preliminary data.</text>
</comment>
<accession>A0A261S744</accession>